<dbReference type="GO" id="GO:0051321">
    <property type="term" value="P:meiotic cell cycle"/>
    <property type="evidence" value="ECO:0007669"/>
    <property type="project" value="UniProtKB-KW"/>
</dbReference>
<proteinExistence type="predicted"/>
<sequence>MTALMMKTPETTMQEWKTVFPDFMTLEGSCTFIKKLVAVSLSAITYIRGIFPEDAYGERSLYGLRLKILTEDSGLKSVSKFINLIRGCYDAVEKKYLQQLSVGICQNKENRNEVIEAYNLVFSYKNDECSLTCQDKTNTFSPKLTDPTVQATLMMLKHVTDISKILKKLPKNAFLSVKLLYYDDVTPDDYEPPGFEPSTQVKFSFPRDTLNIKLGKIDTEAHGYKFLLKTTMHKQIMPQNDSEEPISLNTLEENAYAKETIHDDVSKEELFESQHSSQESLIRQLSKDMKTISGLKCPCKSKMAGHNDTIVCTSCEWLQHKVCYGILMPDDAPHIFYCTDCIIHNTDEDIFQELIYTYQGKECQEFCAIRRAINLCLSTKTVTHAMFEKILGYSKTMAKILIQRLEFEGFIRQISNTEKYAVESTNLMNYGLPNYFPETNRKNDQVLMQEDSEVKTLSFTSKSPNQENIQNARKRKVSRKILSNELETEDAFPSQKRRRSTRKSLITAD</sequence>
<dbReference type="InterPro" id="IPR011011">
    <property type="entry name" value="Znf_FYVE_PHD"/>
</dbReference>
<dbReference type="PROSITE" id="PS50815">
    <property type="entry name" value="HORMA"/>
    <property type="match status" value="1"/>
</dbReference>
<evidence type="ECO:0000259" key="7">
    <source>
        <dbReference type="PROSITE" id="PS50815"/>
    </source>
</evidence>
<reference evidence="8 9" key="1">
    <citation type="submission" date="2021-06" db="EMBL/GenBank/DDBJ databases">
        <title>Caerostris darwini draft genome.</title>
        <authorList>
            <person name="Kono N."/>
            <person name="Arakawa K."/>
        </authorList>
    </citation>
    <scope>NUCLEOTIDE SEQUENCE [LARGE SCALE GENOMIC DNA]</scope>
</reference>
<keyword evidence="9" id="KW-1185">Reference proteome</keyword>
<dbReference type="AlphaFoldDB" id="A0AAV4P7J9"/>
<dbReference type="InterPro" id="IPR013083">
    <property type="entry name" value="Znf_RING/FYVE/PHD"/>
</dbReference>
<evidence type="ECO:0000256" key="1">
    <source>
        <dbReference type="ARBA" id="ARBA00004123"/>
    </source>
</evidence>
<name>A0AAV4P7J9_9ARAC</name>
<evidence type="ECO:0000256" key="5">
    <source>
        <dbReference type="ARBA" id="ARBA00023254"/>
    </source>
</evidence>
<dbReference type="InterPro" id="IPR051294">
    <property type="entry name" value="HORMA_MeioticProgression"/>
</dbReference>
<dbReference type="Proteomes" id="UP001054837">
    <property type="component" value="Unassembled WGS sequence"/>
</dbReference>
<evidence type="ECO:0000256" key="3">
    <source>
        <dbReference type="ARBA" id="ARBA00022454"/>
    </source>
</evidence>
<keyword evidence="3" id="KW-0158">Chromosome</keyword>
<dbReference type="PANTHER" id="PTHR48225:SF7">
    <property type="entry name" value="MEIOSIS-SPECIFIC PROTEIN HOP1"/>
    <property type="match status" value="1"/>
</dbReference>
<gene>
    <name evidence="8" type="primary">Hormad1</name>
    <name evidence="8" type="ORF">CDAR_76111</name>
</gene>
<feature type="domain" description="HORMA" evidence="7">
    <location>
        <begin position="27"/>
        <end position="228"/>
    </location>
</feature>
<keyword evidence="5" id="KW-0469">Meiosis</keyword>
<dbReference type="InterPro" id="IPR036570">
    <property type="entry name" value="HORMA_dom_sf"/>
</dbReference>
<comment type="caution">
    <text evidence="8">The sequence shown here is derived from an EMBL/GenBank/DDBJ whole genome shotgun (WGS) entry which is preliminary data.</text>
</comment>
<dbReference type="Gene3D" id="3.30.40.10">
    <property type="entry name" value="Zinc/RING finger domain, C3HC4 (zinc finger)"/>
    <property type="match status" value="1"/>
</dbReference>
<dbReference type="SUPFAM" id="SSF57903">
    <property type="entry name" value="FYVE/PHD zinc finger"/>
    <property type="match status" value="1"/>
</dbReference>
<dbReference type="InterPro" id="IPR003511">
    <property type="entry name" value="HORMA_dom"/>
</dbReference>
<feature type="region of interest" description="Disordered" evidence="6">
    <location>
        <begin position="457"/>
        <end position="509"/>
    </location>
</feature>
<feature type="compositionally biased region" description="Polar residues" evidence="6">
    <location>
        <begin position="457"/>
        <end position="471"/>
    </location>
</feature>
<organism evidence="8 9">
    <name type="scientific">Caerostris darwini</name>
    <dbReference type="NCBI Taxonomy" id="1538125"/>
    <lineage>
        <taxon>Eukaryota</taxon>
        <taxon>Metazoa</taxon>
        <taxon>Ecdysozoa</taxon>
        <taxon>Arthropoda</taxon>
        <taxon>Chelicerata</taxon>
        <taxon>Arachnida</taxon>
        <taxon>Araneae</taxon>
        <taxon>Araneomorphae</taxon>
        <taxon>Entelegynae</taxon>
        <taxon>Araneoidea</taxon>
        <taxon>Araneidae</taxon>
        <taxon>Caerostris</taxon>
    </lineage>
</organism>
<comment type="subcellular location">
    <subcellularLocation>
        <location evidence="2">Chromosome</location>
    </subcellularLocation>
    <subcellularLocation>
        <location evidence="1">Nucleus</location>
    </subcellularLocation>
</comment>
<accession>A0AAV4P7J9</accession>
<evidence type="ECO:0000313" key="9">
    <source>
        <dbReference type="Proteomes" id="UP001054837"/>
    </source>
</evidence>
<dbReference type="GO" id="GO:0005694">
    <property type="term" value="C:chromosome"/>
    <property type="evidence" value="ECO:0007669"/>
    <property type="project" value="UniProtKB-SubCell"/>
</dbReference>
<keyword evidence="4" id="KW-0539">Nucleus</keyword>
<evidence type="ECO:0000256" key="2">
    <source>
        <dbReference type="ARBA" id="ARBA00004286"/>
    </source>
</evidence>
<evidence type="ECO:0000256" key="4">
    <source>
        <dbReference type="ARBA" id="ARBA00023242"/>
    </source>
</evidence>
<dbReference type="GO" id="GO:0005634">
    <property type="term" value="C:nucleus"/>
    <property type="evidence" value="ECO:0007669"/>
    <property type="project" value="UniProtKB-SubCell"/>
</dbReference>
<dbReference type="SUPFAM" id="SSF56019">
    <property type="entry name" value="The spindle assembly checkpoint protein mad2"/>
    <property type="match status" value="1"/>
</dbReference>
<dbReference type="Pfam" id="PF02301">
    <property type="entry name" value="HORMA"/>
    <property type="match status" value="1"/>
</dbReference>
<dbReference type="PANTHER" id="PTHR48225">
    <property type="entry name" value="HORMA DOMAIN-CONTAINING PROTEIN 1"/>
    <property type="match status" value="1"/>
</dbReference>
<dbReference type="EMBL" id="BPLQ01002477">
    <property type="protein sequence ID" value="GIX93217.1"/>
    <property type="molecule type" value="Genomic_DNA"/>
</dbReference>
<evidence type="ECO:0000256" key="6">
    <source>
        <dbReference type="SAM" id="MobiDB-lite"/>
    </source>
</evidence>
<protein>
    <submittedName>
        <fullName evidence="8">HORMA domain-containing protein 1</fullName>
    </submittedName>
</protein>
<evidence type="ECO:0000313" key="8">
    <source>
        <dbReference type="EMBL" id="GIX93217.1"/>
    </source>
</evidence>
<dbReference type="Gene3D" id="3.30.900.10">
    <property type="entry name" value="HORMA domain"/>
    <property type="match status" value="1"/>
</dbReference>